<gene>
    <name evidence="7" type="ORF">ACFORG_14345</name>
</gene>
<dbReference type="EMBL" id="JBHRXI010000016">
    <property type="protein sequence ID" value="MFC3614947.1"/>
    <property type="molecule type" value="Genomic_DNA"/>
</dbReference>
<dbReference type="InterPro" id="IPR036390">
    <property type="entry name" value="WH_DNA-bd_sf"/>
</dbReference>
<organism evidence="7 8">
    <name type="scientific">Lutimaribacter marinistellae</name>
    <dbReference type="NCBI Taxonomy" id="1820329"/>
    <lineage>
        <taxon>Bacteria</taxon>
        <taxon>Pseudomonadati</taxon>
        <taxon>Pseudomonadota</taxon>
        <taxon>Alphaproteobacteria</taxon>
        <taxon>Rhodobacterales</taxon>
        <taxon>Roseobacteraceae</taxon>
        <taxon>Lutimaribacter</taxon>
    </lineage>
</organism>
<dbReference type="PANTHER" id="PTHR30346:SF26">
    <property type="entry name" value="HYDROGEN PEROXIDE-INDUCIBLE GENES ACTIVATOR"/>
    <property type="match status" value="1"/>
</dbReference>
<dbReference type="InterPro" id="IPR005119">
    <property type="entry name" value="LysR_subst-bd"/>
</dbReference>
<evidence type="ECO:0000313" key="7">
    <source>
        <dbReference type="EMBL" id="MFC3614947.1"/>
    </source>
</evidence>
<comment type="caution">
    <text evidence="7">The sequence shown here is derived from an EMBL/GenBank/DDBJ whole genome shotgun (WGS) entry which is preliminary data.</text>
</comment>
<accession>A0ABV7TH55</accession>
<keyword evidence="8" id="KW-1185">Reference proteome</keyword>
<evidence type="ECO:0000256" key="3">
    <source>
        <dbReference type="ARBA" id="ARBA00023125"/>
    </source>
</evidence>
<proteinExistence type="inferred from homology"/>
<dbReference type="Pfam" id="PF03466">
    <property type="entry name" value="LysR_substrate"/>
    <property type="match status" value="1"/>
</dbReference>
<keyword evidence="5" id="KW-0804">Transcription</keyword>
<sequence>MPDLTLRQIRYFSALSETLQYQRAARLLGISQPSLSLQIAALEETLGTRLIERRRTGLILTPEGREIAEQSRRILREVEALKLLARPMQTDMSGTLRLGSTPTIGPYLMPRVLRRVHGEYPDLKLIIRDGAPQDLAEELAGGHHDVILTQLPVRHDELRTMPLFREELRLAVSQGHRLADRTVVQNNDLSDETLLSLGPAYQLHRQVADICATSGATRNEAFEGTSLDALRQMVSLGMGVTLLPALYIRSEVAQPDPDVETIRFRPALHRLIGLAWRATSGNPPAFVRLADIIRDVARKEFPETVIPMPQ</sequence>
<dbReference type="Gene3D" id="3.40.190.10">
    <property type="entry name" value="Periplasmic binding protein-like II"/>
    <property type="match status" value="2"/>
</dbReference>
<dbReference type="SUPFAM" id="SSF46785">
    <property type="entry name" value="Winged helix' DNA-binding domain"/>
    <property type="match status" value="1"/>
</dbReference>
<dbReference type="RefSeq" id="WP_386736224.1">
    <property type="nucleotide sequence ID" value="NZ_JBHRXI010000016.1"/>
</dbReference>
<evidence type="ECO:0000259" key="6">
    <source>
        <dbReference type="PROSITE" id="PS50931"/>
    </source>
</evidence>
<dbReference type="Pfam" id="PF00126">
    <property type="entry name" value="HTH_1"/>
    <property type="match status" value="1"/>
</dbReference>
<comment type="similarity">
    <text evidence="1">Belongs to the LysR transcriptional regulatory family.</text>
</comment>
<evidence type="ECO:0000256" key="2">
    <source>
        <dbReference type="ARBA" id="ARBA00023015"/>
    </source>
</evidence>
<dbReference type="SUPFAM" id="SSF53850">
    <property type="entry name" value="Periplasmic binding protein-like II"/>
    <property type="match status" value="1"/>
</dbReference>
<name>A0ABV7TH55_9RHOB</name>
<evidence type="ECO:0000313" key="8">
    <source>
        <dbReference type="Proteomes" id="UP001595629"/>
    </source>
</evidence>
<keyword evidence="2" id="KW-0805">Transcription regulation</keyword>
<dbReference type="PRINTS" id="PR00039">
    <property type="entry name" value="HTHLYSR"/>
</dbReference>
<evidence type="ECO:0000256" key="1">
    <source>
        <dbReference type="ARBA" id="ARBA00009437"/>
    </source>
</evidence>
<feature type="domain" description="HTH lysR-type" evidence="6">
    <location>
        <begin position="4"/>
        <end position="61"/>
    </location>
</feature>
<dbReference type="InterPro" id="IPR036388">
    <property type="entry name" value="WH-like_DNA-bd_sf"/>
</dbReference>
<evidence type="ECO:0000256" key="5">
    <source>
        <dbReference type="ARBA" id="ARBA00023163"/>
    </source>
</evidence>
<dbReference type="PANTHER" id="PTHR30346">
    <property type="entry name" value="TRANSCRIPTIONAL DUAL REGULATOR HCAR-RELATED"/>
    <property type="match status" value="1"/>
</dbReference>
<keyword evidence="4" id="KW-0010">Activator</keyword>
<dbReference type="CDD" id="cd08411">
    <property type="entry name" value="PBP2_OxyR"/>
    <property type="match status" value="1"/>
</dbReference>
<reference evidence="8" key="1">
    <citation type="journal article" date="2019" name="Int. J. Syst. Evol. Microbiol.">
        <title>The Global Catalogue of Microorganisms (GCM) 10K type strain sequencing project: providing services to taxonomists for standard genome sequencing and annotation.</title>
        <authorList>
            <consortium name="The Broad Institute Genomics Platform"/>
            <consortium name="The Broad Institute Genome Sequencing Center for Infectious Disease"/>
            <person name="Wu L."/>
            <person name="Ma J."/>
        </authorList>
    </citation>
    <scope>NUCLEOTIDE SEQUENCE [LARGE SCALE GENOMIC DNA]</scope>
    <source>
        <strain evidence="8">KCTC 42911</strain>
    </source>
</reference>
<evidence type="ECO:0000256" key="4">
    <source>
        <dbReference type="ARBA" id="ARBA00023159"/>
    </source>
</evidence>
<keyword evidence="3" id="KW-0238">DNA-binding</keyword>
<dbReference type="InterPro" id="IPR000847">
    <property type="entry name" value="LysR_HTH_N"/>
</dbReference>
<dbReference type="Proteomes" id="UP001595629">
    <property type="component" value="Unassembled WGS sequence"/>
</dbReference>
<dbReference type="PROSITE" id="PS50931">
    <property type="entry name" value="HTH_LYSR"/>
    <property type="match status" value="1"/>
</dbReference>
<dbReference type="Gene3D" id="1.10.10.10">
    <property type="entry name" value="Winged helix-like DNA-binding domain superfamily/Winged helix DNA-binding domain"/>
    <property type="match status" value="1"/>
</dbReference>
<protein>
    <submittedName>
        <fullName evidence="7">Hydrogen peroxide-inducible genes activator</fullName>
    </submittedName>
</protein>